<name>A0A4Q4KJN8_9FLAO</name>
<keyword evidence="3" id="KW-1185">Reference proteome</keyword>
<dbReference type="Proteomes" id="UP000293952">
    <property type="component" value="Unassembled WGS sequence"/>
</dbReference>
<reference evidence="2 3" key="1">
    <citation type="submission" date="2019-02" db="EMBL/GenBank/DDBJ databases">
        <title>Genome sequence of the sea-ice species Brumimicrobium glaciale.</title>
        <authorList>
            <person name="Bowman J.P."/>
        </authorList>
    </citation>
    <scope>NUCLEOTIDE SEQUENCE [LARGE SCALE GENOMIC DNA]</scope>
    <source>
        <strain evidence="2 3">IC156</strain>
    </source>
</reference>
<proteinExistence type="predicted"/>
<dbReference type="RefSeq" id="WP_130093875.1">
    <property type="nucleotide sequence ID" value="NZ_SETE01000004.1"/>
</dbReference>
<dbReference type="OrthoDB" id="1466824at2"/>
<evidence type="ECO:0000313" key="2">
    <source>
        <dbReference type="EMBL" id="RYM33415.1"/>
    </source>
</evidence>
<protein>
    <submittedName>
        <fullName evidence="2">Uncharacterized protein</fullName>
    </submittedName>
</protein>
<dbReference type="EMBL" id="SETE01000004">
    <property type="protein sequence ID" value="RYM33415.1"/>
    <property type="molecule type" value="Genomic_DNA"/>
</dbReference>
<feature type="chain" id="PRO_5020916936" evidence="1">
    <location>
        <begin position="20"/>
        <end position="369"/>
    </location>
</feature>
<accession>A0A4Q4KJN8</accession>
<evidence type="ECO:0000256" key="1">
    <source>
        <dbReference type="SAM" id="SignalP"/>
    </source>
</evidence>
<evidence type="ECO:0000313" key="3">
    <source>
        <dbReference type="Proteomes" id="UP000293952"/>
    </source>
</evidence>
<organism evidence="2 3">
    <name type="scientific">Brumimicrobium glaciale</name>
    <dbReference type="NCBI Taxonomy" id="200475"/>
    <lineage>
        <taxon>Bacteria</taxon>
        <taxon>Pseudomonadati</taxon>
        <taxon>Bacteroidota</taxon>
        <taxon>Flavobacteriia</taxon>
        <taxon>Flavobacteriales</taxon>
        <taxon>Crocinitomicaceae</taxon>
        <taxon>Brumimicrobium</taxon>
    </lineage>
</organism>
<keyword evidence="1" id="KW-0732">Signal</keyword>
<feature type="signal peptide" evidence="1">
    <location>
        <begin position="1"/>
        <end position="19"/>
    </location>
</feature>
<dbReference type="AlphaFoldDB" id="A0A4Q4KJN8"/>
<gene>
    <name evidence="2" type="ORF">ERX46_10770</name>
</gene>
<sequence length="369" mass="42703">MYKLLVFFVFFSLLANGQAIPPVNNQNNSNQIEEKSNMKIQTQSLSRKDLNVQLKSFELNVYELQSELKMISTSSVRKSPTLFQQQQMQLRLNEIEEINNQSFEYHLLNYQVGNYDFSKINSLKAAEKLKPNDVTVLKELSAYSYIMNNKAELNKYLQHLNSMRAFSIDLELYAINVLHSLPSNSVLISHGEQDTYPLLIQQKLNNIRNDVEIISLDHLQSDEYRKRLKKQGYNIPKKDVIDTQFFDEFMKLNSDKNIVVAVSVPKSYLEKGKNLQNVGLGFSFENKAPNAAKSNLMFFENSLKSKINQHISISKNGQLLGNYLPFLFDVRNSYILKKDFNSIDEIEKMIRMIGQKSNKTEQIKALLNK</sequence>
<comment type="caution">
    <text evidence="2">The sequence shown here is derived from an EMBL/GenBank/DDBJ whole genome shotgun (WGS) entry which is preliminary data.</text>
</comment>